<evidence type="ECO:0000256" key="2">
    <source>
        <dbReference type="ARBA" id="ARBA00008848"/>
    </source>
</evidence>
<dbReference type="PROSITE" id="PS51329">
    <property type="entry name" value="C_CAP_COFACTOR_C"/>
    <property type="match status" value="1"/>
</dbReference>
<evidence type="ECO:0000256" key="1">
    <source>
        <dbReference type="ARBA" id="ARBA00004496"/>
    </source>
</evidence>
<dbReference type="GO" id="GO:0007021">
    <property type="term" value="P:tubulin complex assembly"/>
    <property type="evidence" value="ECO:0007669"/>
    <property type="project" value="TreeGrafter"/>
</dbReference>
<evidence type="ECO:0000256" key="8">
    <source>
        <dbReference type="ARBA" id="ARBA00058607"/>
    </source>
</evidence>
<evidence type="ECO:0000256" key="5">
    <source>
        <dbReference type="ARBA" id="ARBA00022990"/>
    </source>
</evidence>
<evidence type="ECO:0000313" key="12">
    <source>
        <dbReference type="Ensembl" id="ENSGMOP00000038937.1"/>
    </source>
</evidence>
<dbReference type="Gene3D" id="2.160.20.70">
    <property type="match status" value="1"/>
</dbReference>
<evidence type="ECO:0000313" key="13">
    <source>
        <dbReference type="Proteomes" id="UP000694546"/>
    </source>
</evidence>
<dbReference type="OrthoDB" id="194775at2759"/>
<reference evidence="12" key="2">
    <citation type="submission" date="2025-09" db="UniProtKB">
        <authorList>
            <consortium name="Ensembl"/>
        </authorList>
    </citation>
    <scope>IDENTIFICATION</scope>
</reference>
<dbReference type="RefSeq" id="XP_030195512.1">
    <property type="nucleotide sequence ID" value="XM_030339652.1"/>
</dbReference>
<evidence type="ECO:0000256" key="4">
    <source>
        <dbReference type="ARBA" id="ARBA00022553"/>
    </source>
</evidence>
<proteinExistence type="inferred from homology"/>
<keyword evidence="6" id="KW-0143">Chaperone</keyword>
<comment type="similarity">
    <text evidence="2">Belongs to the TBCC family.</text>
</comment>
<keyword evidence="4" id="KW-0597">Phosphoprotein</keyword>
<dbReference type="PANTHER" id="PTHR15139:SF0">
    <property type="entry name" value="TUBULIN-SPECIFIC CHAPERONE C"/>
    <property type="match status" value="1"/>
</dbReference>
<dbReference type="CTD" id="6903"/>
<feature type="domain" description="C-CAP/cofactor C-like" evidence="11">
    <location>
        <begin position="134"/>
        <end position="322"/>
    </location>
</feature>
<dbReference type="Ensembl" id="ENSGMOT00000036569.1">
    <property type="protein sequence ID" value="ENSGMOP00000038937.1"/>
    <property type="gene ID" value="ENSGMOG00000024418.1"/>
</dbReference>
<dbReference type="InterPro" id="IPR016098">
    <property type="entry name" value="CAP/MinC_C"/>
</dbReference>
<dbReference type="InterPro" id="IPR017901">
    <property type="entry name" value="C-CAP_CF_C-like"/>
</dbReference>
<comment type="function">
    <text evidence="8">Tubulin-folding protein; involved in the final step of the tubulin folding pathway.</text>
</comment>
<dbReference type="GO" id="GO:0007023">
    <property type="term" value="P:post-chaperonin tubulin folding pathway"/>
    <property type="evidence" value="ECO:0007669"/>
    <property type="project" value="InterPro"/>
</dbReference>
<dbReference type="AlphaFoldDB" id="A0A8C5B0A7"/>
<reference evidence="12" key="1">
    <citation type="submission" date="2025-08" db="UniProtKB">
        <authorList>
            <consortium name="Ensembl"/>
        </authorList>
    </citation>
    <scope>IDENTIFICATION</scope>
</reference>
<dbReference type="Gene3D" id="1.20.58.1250">
    <property type="entry name" value="Tubulin Binding Cofactor C, N-terminal domain"/>
    <property type="match status" value="1"/>
</dbReference>
<dbReference type="InterPro" id="IPR031925">
    <property type="entry name" value="TBCC_N"/>
</dbReference>
<comment type="subcellular location">
    <subcellularLocation>
        <location evidence="1">Cytoplasm</location>
    </subcellularLocation>
</comment>
<dbReference type="GO" id="GO:0015631">
    <property type="term" value="F:tubulin binding"/>
    <property type="evidence" value="ECO:0007669"/>
    <property type="project" value="InterPro"/>
</dbReference>
<dbReference type="InterPro" id="IPR027684">
    <property type="entry name" value="TBCC"/>
</dbReference>
<dbReference type="SMART" id="SM00673">
    <property type="entry name" value="CARP"/>
    <property type="match status" value="2"/>
</dbReference>
<name>A0A8C5B0A7_GADMO</name>
<evidence type="ECO:0000256" key="10">
    <source>
        <dbReference type="ARBA" id="ARBA00079876"/>
    </source>
</evidence>
<dbReference type="GeneID" id="115530847"/>
<sequence length="345" mass="38326">MDVDKSEGNRDDISSNVVKIPERMLLREQARLDEVERRKEAKESHSVADENSEFFTKAFNRDRAAIEDLISICSGADRGSATQTLDAATAKTQQLQKFLNDSMMFLAQYELRQAQAALQKLQTSLAEKRDEALPKKKFAFRSRTKATEQVDDTVPATLAGETVIDGQTPAASDIGKVEETVQCGFSNMDDVVLTKTAGEINKNDVLLSQLTNCKVRLFGSPSTLHIKNVSGCEILCGPVSGSVFVDHCSNTTLVLPCQQLRTHNTTSTQVYLHVTSRAIIEDCHGVSFAPFTWSYPTLDEDYVVSGLDLARNNWSHVDDFNWLAATQSPNWALIPVEDRKTTWET</sequence>
<dbReference type="GO" id="GO:0005829">
    <property type="term" value="C:cytosol"/>
    <property type="evidence" value="ECO:0007669"/>
    <property type="project" value="UniProtKB-ARBA"/>
</dbReference>
<keyword evidence="3" id="KW-0963">Cytoplasm</keyword>
<dbReference type="FunFam" id="2.160.20.70:FF:000007">
    <property type="entry name" value="tubulin-specific chaperone C"/>
    <property type="match status" value="1"/>
</dbReference>
<dbReference type="InterPro" id="IPR038397">
    <property type="entry name" value="TBCC_N_sf"/>
</dbReference>
<gene>
    <name evidence="12" type="primary">tbcc</name>
</gene>
<dbReference type="Proteomes" id="UP000694546">
    <property type="component" value="Chromosome 18"/>
</dbReference>
<comment type="subunit">
    <text evidence="7">Supercomplex made of cofactors A to E. Cofactors A and D function by capturing and stabilizing tubulin in a quasi-native conformation. Cofactor E binds to the cofactor D-tubulin complex; interaction with cofactor C then causes the release of tubulin polypeptides that are committed to the native state.</text>
</comment>
<evidence type="ECO:0000256" key="6">
    <source>
        <dbReference type="ARBA" id="ARBA00023186"/>
    </source>
</evidence>
<accession>A0A8C5B0A7</accession>
<dbReference type="Pfam" id="PF07986">
    <property type="entry name" value="TBCC"/>
    <property type="match status" value="1"/>
</dbReference>
<organism evidence="12 13">
    <name type="scientific">Gadus morhua</name>
    <name type="common">Atlantic cod</name>
    <dbReference type="NCBI Taxonomy" id="8049"/>
    <lineage>
        <taxon>Eukaryota</taxon>
        <taxon>Metazoa</taxon>
        <taxon>Chordata</taxon>
        <taxon>Craniata</taxon>
        <taxon>Vertebrata</taxon>
        <taxon>Euteleostomi</taxon>
        <taxon>Actinopterygii</taxon>
        <taxon>Neopterygii</taxon>
        <taxon>Teleostei</taxon>
        <taxon>Neoteleostei</taxon>
        <taxon>Acanthomorphata</taxon>
        <taxon>Zeiogadaria</taxon>
        <taxon>Gadariae</taxon>
        <taxon>Gadiformes</taxon>
        <taxon>Gadoidei</taxon>
        <taxon>Gadidae</taxon>
        <taxon>Gadus</taxon>
    </lineage>
</organism>
<dbReference type="InterPro" id="IPR012945">
    <property type="entry name" value="Tubulin-bd_cofactor_C_dom"/>
</dbReference>
<dbReference type="PANTHER" id="PTHR15139">
    <property type="entry name" value="TUBULIN FOLDING COFACTOR C"/>
    <property type="match status" value="1"/>
</dbReference>
<evidence type="ECO:0000256" key="7">
    <source>
        <dbReference type="ARBA" id="ARBA00026055"/>
    </source>
</evidence>
<dbReference type="FunFam" id="1.20.58.1250:FF:000001">
    <property type="entry name" value="Tubulin-specific chaperone C"/>
    <property type="match status" value="1"/>
</dbReference>
<evidence type="ECO:0000259" key="11">
    <source>
        <dbReference type="PROSITE" id="PS51329"/>
    </source>
</evidence>
<keyword evidence="13" id="KW-1185">Reference proteome</keyword>
<protein>
    <recommendedName>
        <fullName evidence="9">Tubulin-specific chaperone C</fullName>
    </recommendedName>
    <alternativeName>
        <fullName evidence="10">Tubulin-folding cofactor C</fullName>
    </alternativeName>
</protein>
<dbReference type="GeneTree" id="ENSGT00940000162058"/>
<evidence type="ECO:0000256" key="3">
    <source>
        <dbReference type="ARBA" id="ARBA00022490"/>
    </source>
</evidence>
<dbReference type="Pfam" id="PF16752">
    <property type="entry name" value="TBCC_N"/>
    <property type="match status" value="1"/>
</dbReference>
<evidence type="ECO:0000256" key="9">
    <source>
        <dbReference type="ARBA" id="ARBA00067872"/>
    </source>
</evidence>
<keyword evidence="5" id="KW-0007">Acetylation</keyword>
<dbReference type="OMA" id="YFQHEIT"/>
<dbReference type="KEGG" id="gmh:115530847"/>
<dbReference type="InterPro" id="IPR006599">
    <property type="entry name" value="CARP_motif"/>
</dbReference>